<proteinExistence type="predicted"/>
<organism evidence="1">
    <name type="scientific">Enterococcus faecalis</name>
    <name type="common">Streptococcus faecalis</name>
    <dbReference type="NCBI Taxonomy" id="1351"/>
    <lineage>
        <taxon>Bacteria</taxon>
        <taxon>Bacillati</taxon>
        <taxon>Bacillota</taxon>
        <taxon>Bacilli</taxon>
        <taxon>Lactobacillales</taxon>
        <taxon>Enterococcaceae</taxon>
        <taxon>Enterococcus</taxon>
    </lineage>
</organism>
<sequence>MSIPEEHSNGKLGEDFQRVDAVEKTLGTGIYVDDIDIEGMLHASAFAECLSSRKSSINR</sequence>
<evidence type="ECO:0000313" key="1">
    <source>
        <dbReference type="EMBL" id="QQV79626.1"/>
    </source>
</evidence>
<gene>
    <name evidence="1" type="ORF">JG559_01925</name>
</gene>
<protein>
    <submittedName>
        <fullName evidence="1">Uncharacterized protein</fullName>
    </submittedName>
</protein>
<dbReference type="EMBL" id="CP068242">
    <property type="protein sequence ID" value="QQV79626.1"/>
    <property type="molecule type" value="Genomic_DNA"/>
</dbReference>
<reference evidence="1" key="1">
    <citation type="submission" date="2021-01" db="EMBL/GenBank/DDBJ databases">
        <title>Enterococcus.</title>
        <authorList>
            <person name="Du X."/>
            <person name="Wang N."/>
        </authorList>
    </citation>
    <scope>NUCLEOTIDE SEQUENCE [LARGE SCALE GENOMIC DNA]</scope>
    <source>
        <strain evidence="1">T90-2</strain>
    </source>
</reference>
<dbReference type="SUPFAM" id="SSF54665">
    <property type="entry name" value="CO dehydrogenase molybdoprotein N-domain-like"/>
    <property type="match status" value="1"/>
</dbReference>
<dbReference type="AlphaFoldDB" id="A0A974NZE8"/>
<dbReference type="Gene3D" id="3.90.1170.50">
    <property type="entry name" value="Aldehyde oxidase/xanthine dehydrogenase, a/b hammerhead"/>
    <property type="match status" value="1"/>
</dbReference>
<dbReference type="InterPro" id="IPR036856">
    <property type="entry name" value="Ald_Oxase/Xan_DH_a/b_sf"/>
</dbReference>
<accession>A0A974NZE8</accession>
<name>A0A974NZE8_ENTFL</name>